<evidence type="ECO:0000256" key="3">
    <source>
        <dbReference type="ARBA" id="ARBA00022692"/>
    </source>
</evidence>
<feature type="domain" description="MotA/TolQ/ExbB proton channel" evidence="8">
    <location>
        <begin position="56"/>
        <end position="177"/>
    </location>
</feature>
<dbReference type="OrthoDB" id="4045at2"/>
<dbReference type="InterPro" id="IPR050790">
    <property type="entry name" value="ExbB/TolQ_transport"/>
</dbReference>
<keyword evidence="6" id="KW-0813">Transport</keyword>
<dbReference type="AlphaFoldDB" id="A0A5C4RYT5"/>
<evidence type="ECO:0000313" key="10">
    <source>
        <dbReference type="Proteomes" id="UP000305760"/>
    </source>
</evidence>
<evidence type="ECO:0000256" key="6">
    <source>
        <dbReference type="RuleBase" id="RU004057"/>
    </source>
</evidence>
<dbReference type="Proteomes" id="UP000305760">
    <property type="component" value="Unassembled WGS sequence"/>
</dbReference>
<dbReference type="InterPro" id="IPR002898">
    <property type="entry name" value="MotA_ExbB_proton_chnl"/>
</dbReference>
<dbReference type="PANTHER" id="PTHR30625">
    <property type="entry name" value="PROTEIN TOLQ"/>
    <property type="match status" value="1"/>
</dbReference>
<evidence type="ECO:0000256" key="4">
    <source>
        <dbReference type="ARBA" id="ARBA00022989"/>
    </source>
</evidence>
<keyword evidence="2" id="KW-1003">Cell membrane</keyword>
<comment type="similarity">
    <text evidence="6">Belongs to the exbB/tolQ family.</text>
</comment>
<dbReference type="GO" id="GO:0017038">
    <property type="term" value="P:protein import"/>
    <property type="evidence" value="ECO:0007669"/>
    <property type="project" value="TreeGrafter"/>
</dbReference>
<evidence type="ECO:0000313" key="9">
    <source>
        <dbReference type="EMBL" id="TNJ35821.1"/>
    </source>
</evidence>
<keyword evidence="10" id="KW-1185">Reference proteome</keyword>
<dbReference type="Pfam" id="PF01618">
    <property type="entry name" value="MotA_ExbB"/>
    <property type="match status" value="1"/>
</dbReference>
<name>A0A5C4RYT5_9GAMM</name>
<evidence type="ECO:0000256" key="5">
    <source>
        <dbReference type="ARBA" id="ARBA00023136"/>
    </source>
</evidence>
<feature type="transmembrane region" description="Helical" evidence="7">
    <location>
        <begin position="95"/>
        <end position="119"/>
    </location>
</feature>
<reference evidence="9 10" key="1">
    <citation type="submission" date="2019-03" db="EMBL/GenBank/DDBJ databases">
        <title>Arenimonas daejeonensis sp. nov., isolated from compost.</title>
        <authorList>
            <person name="Jeon C.O."/>
        </authorList>
    </citation>
    <scope>NUCLEOTIDE SEQUENCE [LARGE SCALE GENOMIC DNA]</scope>
    <source>
        <strain evidence="9 10">R29</strain>
    </source>
</reference>
<evidence type="ECO:0000256" key="1">
    <source>
        <dbReference type="ARBA" id="ARBA00004651"/>
    </source>
</evidence>
<dbReference type="PANTHER" id="PTHR30625:SF11">
    <property type="entry name" value="MOTA_TOLQ_EXBB PROTON CHANNEL DOMAIN-CONTAINING PROTEIN"/>
    <property type="match status" value="1"/>
</dbReference>
<keyword evidence="4 7" id="KW-1133">Transmembrane helix</keyword>
<gene>
    <name evidence="9" type="ORF">E1B00_02675</name>
</gene>
<accession>A0A5C4RYT5</accession>
<keyword evidence="5 7" id="KW-0472">Membrane</keyword>
<comment type="subcellular location">
    <subcellularLocation>
        <location evidence="1">Cell membrane</location>
        <topology evidence="1">Multi-pass membrane protein</topology>
    </subcellularLocation>
    <subcellularLocation>
        <location evidence="6">Membrane</location>
        <topology evidence="6">Multi-pass membrane protein</topology>
    </subcellularLocation>
</comment>
<protein>
    <submittedName>
        <fullName evidence="9">MotA/TolQ/ExbB proton channel family protein</fullName>
    </submittedName>
</protein>
<sequence length="205" mass="22281">MLPIILLAVLATAIILERFWTLRRREVLPPGLGEEVREWARGRSLDPKHIDVLRRNSPLGELLAAGLDVRHRPREIIKERIEDVGRHVAYRLERFLGALGTIAAVAPLLGLLGTVFGMIEMFLDILTTGVGDANRLAGGIGQALISTAAGLCLAIPALMFHRYLRGRVTGYIVDMEMQATALLDALDEGASPPPAKAPKAKRGEA</sequence>
<organism evidence="9 10">
    <name type="scientific">Arenimonas terrae</name>
    <dbReference type="NCBI Taxonomy" id="2546226"/>
    <lineage>
        <taxon>Bacteria</taxon>
        <taxon>Pseudomonadati</taxon>
        <taxon>Pseudomonadota</taxon>
        <taxon>Gammaproteobacteria</taxon>
        <taxon>Lysobacterales</taxon>
        <taxon>Lysobacteraceae</taxon>
        <taxon>Arenimonas</taxon>
    </lineage>
</organism>
<dbReference type="GO" id="GO:0005886">
    <property type="term" value="C:plasma membrane"/>
    <property type="evidence" value="ECO:0007669"/>
    <property type="project" value="UniProtKB-SubCell"/>
</dbReference>
<feature type="transmembrane region" description="Helical" evidence="7">
    <location>
        <begin position="139"/>
        <end position="160"/>
    </location>
</feature>
<proteinExistence type="inferred from homology"/>
<keyword evidence="3 7" id="KW-0812">Transmembrane</keyword>
<evidence type="ECO:0000256" key="2">
    <source>
        <dbReference type="ARBA" id="ARBA00022475"/>
    </source>
</evidence>
<feature type="transmembrane region" description="Helical" evidence="7">
    <location>
        <begin position="6"/>
        <end position="22"/>
    </location>
</feature>
<evidence type="ECO:0000259" key="8">
    <source>
        <dbReference type="Pfam" id="PF01618"/>
    </source>
</evidence>
<evidence type="ECO:0000256" key="7">
    <source>
        <dbReference type="SAM" id="Phobius"/>
    </source>
</evidence>
<comment type="caution">
    <text evidence="9">The sequence shown here is derived from an EMBL/GenBank/DDBJ whole genome shotgun (WGS) entry which is preliminary data.</text>
</comment>
<keyword evidence="6" id="KW-0653">Protein transport</keyword>
<dbReference type="EMBL" id="SMDR01000001">
    <property type="protein sequence ID" value="TNJ35821.1"/>
    <property type="molecule type" value="Genomic_DNA"/>
</dbReference>